<reference evidence="2 3" key="1">
    <citation type="submission" date="2019-07" db="EMBL/GenBank/DDBJ databases">
        <title>Complete Genome Sequence of Leptotrichia hofstadii Strain JCM16775.</title>
        <authorList>
            <person name="Watanabe S."/>
            <person name="Cui L."/>
        </authorList>
    </citation>
    <scope>NUCLEOTIDE SEQUENCE [LARGE SCALE GENOMIC DNA]</scope>
    <source>
        <strain evidence="2 3">JCM16775</strain>
    </source>
</reference>
<proteinExistence type="predicted"/>
<sequence>MENYLVDVVFIAYGLILGTLGNLLYRVNNHLKINPIAVRLLYGIMALALYVLMYLGFLKKIPEIDIVVMLLIIVVGYFVELIIEVLEDKVPKALDRLIDKWLGGGNNGDSWGKKRRLGI</sequence>
<keyword evidence="3" id="KW-1185">Reference proteome</keyword>
<gene>
    <name evidence="2" type="ORF">JCM16775_0412</name>
</gene>
<dbReference type="AlphaFoldDB" id="A0A510JEJ3"/>
<keyword evidence="1" id="KW-0812">Transmembrane</keyword>
<dbReference type="EMBL" id="AP019823">
    <property type="protein sequence ID" value="BBM37722.1"/>
    <property type="molecule type" value="Genomic_DNA"/>
</dbReference>
<dbReference type="Proteomes" id="UP000321892">
    <property type="component" value="Chromosome"/>
</dbReference>
<protein>
    <submittedName>
        <fullName evidence="2">Uncharacterized protein</fullName>
    </submittedName>
</protein>
<dbReference type="KEGG" id="lhf:JCM16775_0412"/>
<accession>A0A510JEJ3</accession>
<feature type="transmembrane region" description="Helical" evidence="1">
    <location>
        <begin position="37"/>
        <end position="58"/>
    </location>
</feature>
<evidence type="ECO:0000313" key="3">
    <source>
        <dbReference type="Proteomes" id="UP000321892"/>
    </source>
</evidence>
<keyword evidence="1" id="KW-1133">Transmembrane helix</keyword>
<evidence type="ECO:0000256" key="1">
    <source>
        <dbReference type="SAM" id="Phobius"/>
    </source>
</evidence>
<dbReference type="OrthoDB" id="82124at2"/>
<feature type="transmembrane region" description="Helical" evidence="1">
    <location>
        <begin position="6"/>
        <end position="25"/>
    </location>
</feature>
<name>A0A510JEJ3_9FUSO</name>
<keyword evidence="1" id="KW-0472">Membrane</keyword>
<evidence type="ECO:0000313" key="2">
    <source>
        <dbReference type="EMBL" id="BBM37722.1"/>
    </source>
</evidence>
<dbReference type="RefSeq" id="WP_146967798.1">
    <property type="nucleotide sequence ID" value="NZ_AP019823.1"/>
</dbReference>
<feature type="transmembrane region" description="Helical" evidence="1">
    <location>
        <begin position="64"/>
        <end position="86"/>
    </location>
</feature>
<organism evidence="2 3">
    <name type="scientific">Leptotrichia hofstadii</name>
    <dbReference type="NCBI Taxonomy" id="157688"/>
    <lineage>
        <taxon>Bacteria</taxon>
        <taxon>Fusobacteriati</taxon>
        <taxon>Fusobacteriota</taxon>
        <taxon>Fusobacteriia</taxon>
        <taxon>Fusobacteriales</taxon>
        <taxon>Leptotrichiaceae</taxon>
        <taxon>Leptotrichia</taxon>
    </lineage>
</organism>